<comment type="caution">
    <text evidence="3">The sequence shown here is derived from an EMBL/GenBank/DDBJ whole genome shotgun (WGS) entry which is preliminary data.</text>
</comment>
<evidence type="ECO:0000313" key="3">
    <source>
        <dbReference type="EMBL" id="GAA4617674.1"/>
    </source>
</evidence>
<organism evidence="3 4">
    <name type="scientific">Actinoallomurus liliacearum</name>
    <dbReference type="NCBI Taxonomy" id="1080073"/>
    <lineage>
        <taxon>Bacteria</taxon>
        <taxon>Bacillati</taxon>
        <taxon>Actinomycetota</taxon>
        <taxon>Actinomycetes</taxon>
        <taxon>Streptosporangiales</taxon>
        <taxon>Thermomonosporaceae</taxon>
        <taxon>Actinoallomurus</taxon>
    </lineage>
</organism>
<dbReference type="RefSeq" id="WP_345365908.1">
    <property type="nucleotide sequence ID" value="NZ_BAABHJ010000040.1"/>
</dbReference>
<feature type="region of interest" description="Disordered" evidence="1">
    <location>
        <begin position="129"/>
        <end position="169"/>
    </location>
</feature>
<name>A0ABP8U0R4_9ACTN</name>
<feature type="compositionally biased region" description="Polar residues" evidence="1">
    <location>
        <begin position="139"/>
        <end position="162"/>
    </location>
</feature>
<accession>A0ABP8U0R4</accession>
<dbReference type="EMBL" id="BAABHJ010000040">
    <property type="protein sequence ID" value="GAA4617674.1"/>
    <property type="molecule type" value="Genomic_DNA"/>
</dbReference>
<evidence type="ECO:0000313" key="4">
    <source>
        <dbReference type="Proteomes" id="UP001500212"/>
    </source>
</evidence>
<gene>
    <name evidence="3" type="ORF">GCM10023195_79020</name>
</gene>
<feature type="chain" id="PRO_5045828337" evidence="2">
    <location>
        <begin position="29"/>
        <end position="169"/>
    </location>
</feature>
<evidence type="ECO:0000256" key="2">
    <source>
        <dbReference type="SAM" id="SignalP"/>
    </source>
</evidence>
<evidence type="ECO:0000256" key="1">
    <source>
        <dbReference type="SAM" id="MobiDB-lite"/>
    </source>
</evidence>
<sequence>MLKTAIAAGGLVATTMAASLIGAAPAFAQDDPATGVYYPGTAYIPTTYIPIKSPVLVPERVPSLQEKLRSQEIQTALEHQITLEQMKSQERQTALEHEKTIEQMKSQERQTALDREKLAEQLRLQEIQTSLENKKLVEQSKSSGQQTTSHQSAVERQSTVGQGSEEAAE</sequence>
<feature type="region of interest" description="Disordered" evidence="1">
    <location>
        <begin position="87"/>
        <end position="111"/>
    </location>
</feature>
<keyword evidence="4" id="KW-1185">Reference proteome</keyword>
<feature type="signal peptide" evidence="2">
    <location>
        <begin position="1"/>
        <end position="28"/>
    </location>
</feature>
<keyword evidence="2" id="KW-0732">Signal</keyword>
<reference evidence="4" key="1">
    <citation type="journal article" date="2019" name="Int. J. Syst. Evol. Microbiol.">
        <title>The Global Catalogue of Microorganisms (GCM) 10K type strain sequencing project: providing services to taxonomists for standard genome sequencing and annotation.</title>
        <authorList>
            <consortium name="The Broad Institute Genomics Platform"/>
            <consortium name="The Broad Institute Genome Sequencing Center for Infectious Disease"/>
            <person name="Wu L."/>
            <person name="Ma J."/>
        </authorList>
    </citation>
    <scope>NUCLEOTIDE SEQUENCE [LARGE SCALE GENOMIC DNA]</scope>
    <source>
        <strain evidence="4">JCM 17938</strain>
    </source>
</reference>
<proteinExistence type="predicted"/>
<dbReference type="Proteomes" id="UP001500212">
    <property type="component" value="Unassembled WGS sequence"/>
</dbReference>
<protein>
    <submittedName>
        <fullName evidence="3">Uncharacterized protein</fullName>
    </submittedName>
</protein>